<evidence type="ECO:0000313" key="1">
    <source>
        <dbReference type="EMBL" id="CAA9382302.1"/>
    </source>
</evidence>
<protein>
    <submittedName>
        <fullName evidence="1">Uncharacterized protein</fullName>
    </submittedName>
</protein>
<accession>A0A6J4NEL0</accession>
<sequence length="78" mass="7926">MAGAHVLAPEDLGPLAEDLHDLLAGLPGALASASVPSPGLCAVRILIDRASALYRALNDVRSLVRTGSGLPATAREVD</sequence>
<reference evidence="1" key="1">
    <citation type="submission" date="2020-02" db="EMBL/GenBank/DDBJ databases">
        <authorList>
            <person name="Meier V. D."/>
        </authorList>
    </citation>
    <scope>NUCLEOTIDE SEQUENCE</scope>
    <source>
        <strain evidence="1">AVDCRST_MAG03</strain>
    </source>
</reference>
<dbReference type="EMBL" id="CADCUT010000002">
    <property type="protein sequence ID" value="CAA9382302.1"/>
    <property type="molecule type" value="Genomic_DNA"/>
</dbReference>
<gene>
    <name evidence="1" type="ORF">AVDCRST_MAG03-33</name>
</gene>
<dbReference type="AlphaFoldDB" id="A0A6J4NEL0"/>
<proteinExistence type="predicted"/>
<organism evidence="1">
    <name type="scientific">uncultured Rubrobacteraceae bacterium</name>
    <dbReference type="NCBI Taxonomy" id="349277"/>
    <lineage>
        <taxon>Bacteria</taxon>
        <taxon>Bacillati</taxon>
        <taxon>Actinomycetota</taxon>
        <taxon>Rubrobacteria</taxon>
        <taxon>Rubrobacterales</taxon>
        <taxon>Rubrobacteraceae</taxon>
        <taxon>environmental samples</taxon>
    </lineage>
</organism>
<name>A0A6J4NEL0_9ACTN</name>